<dbReference type="Proteomes" id="UP001201273">
    <property type="component" value="Unassembled WGS sequence"/>
</dbReference>
<reference evidence="6 7" key="1">
    <citation type="journal article" date="2022" name="Environ. Microbiol. Rep.">
        <title>Eco-phylogenetic analyses reveal divergent evolution of vitamin B12 metabolism in the marine bacterial family 'Psychromonadaceae'.</title>
        <authorList>
            <person name="Jin X."/>
            <person name="Yang Y."/>
            <person name="Cao H."/>
            <person name="Gao B."/>
            <person name="Zhao Z."/>
        </authorList>
    </citation>
    <scope>NUCLEOTIDE SEQUENCE [LARGE SCALE GENOMIC DNA]</scope>
    <source>
        <strain evidence="6 7">MKS20</strain>
    </source>
</reference>
<dbReference type="InterPro" id="IPR036380">
    <property type="entry name" value="Isochorismatase-like_sf"/>
</dbReference>
<gene>
    <name evidence="6" type="ORF">K6Y31_19690</name>
</gene>
<keyword evidence="3" id="KW-0378">Hydrolase</keyword>
<dbReference type="SUPFAM" id="SSF47336">
    <property type="entry name" value="ACP-like"/>
    <property type="match status" value="1"/>
</dbReference>
<dbReference type="SUPFAM" id="SSF52499">
    <property type="entry name" value="Isochorismatase-like hydrolases"/>
    <property type="match status" value="1"/>
</dbReference>
<comment type="catalytic activity">
    <reaction evidence="4">
        <text>isochorismate + H2O = (2S,3S)-2,3-dihydroxy-2,3-dihydrobenzoate + pyruvate</text>
        <dbReference type="Rhea" id="RHEA:11112"/>
        <dbReference type="ChEBI" id="CHEBI:15361"/>
        <dbReference type="ChEBI" id="CHEBI:15377"/>
        <dbReference type="ChEBI" id="CHEBI:29780"/>
        <dbReference type="ChEBI" id="CHEBI:58764"/>
        <dbReference type="EC" id="3.3.2.1"/>
    </reaction>
</comment>
<dbReference type="Pfam" id="PF00857">
    <property type="entry name" value="Isochorismatase"/>
    <property type="match status" value="1"/>
</dbReference>
<dbReference type="InterPro" id="IPR016291">
    <property type="entry name" value="Isochorismatase"/>
</dbReference>
<dbReference type="PANTHER" id="PTHR43540">
    <property type="entry name" value="PEROXYUREIDOACRYLATE/UREIDOACRYLATE AMIDOHYDROLASE-RELATED"/>
    <property type="match status" value="1"/>
</dbReference>
<evidence type="ECO:0000313" key="7">
    <source>
        <dbReference type="Proteomes" id="UP001201273"/>
    </source>
</evidence>
<dbReference type="Pfam" id="PF00550">
    <property type="entry name" value="PP-binding"/>
    <property type="match status" value="1"/>
</dbReference>
<dbReference type="PRINTS" id="PR01398">
    <property type="entry name" value="ISCHRISMTASE"/>
</dbReference>
<evidence type="ECO:0000256" key="1">
    <source>
        <dbReference type="ARBA" id="ARBA00004924"/>
    </source>
</evidence>
<evidence type="ECO:0000313" key="6">
    <source>
        <dbReference type="EMBL" id="MCE2597003.1"/>
    </source>
</evidence>
<dbReference type="InterPro" id="IPR000868">
    <property type="entry name" value="Isochorismatase-like_dom"/>
</dbReference>
<dbReference type="PROSITE" id="PS50075">
    <property type="entry name" value="CARRIER"/>
    <property type="match status" value="1"/>
</dbReference>
<sequence>MAITALSAYPLPRIEDFPTNKVSWTFDPSQAVFLIHDMQEYFVSFYGAENALIDEVIANLVSIKAYCKANGIPVVYTAQPKEQNIADRGLLTDMWGPGINQSPEQQEVVSALAPEPEDTVLDKWRYSAFQRAPLEQIMKELGRNQLLIGGIYGHIGCLMTAVDAFMRDIKPFMVGDAVADFSRDDHDMALKYVATRCGQVVTTASVTEQATPAINQAANATNETTNGAESPITKATLQGTILSLIDEPEDEFDADENLLDYGLDSVHVMSLLTQWRKQGIELNFVALANEPTLNNWWQLISAQQEAQI</sequence>
<dbReference type="CDD" id="cd01013">
    <property type="entry name" value="isochorismatase"/>
    <property type="match status" value="1"/>
</dbReference>
<protein>
    <recommendedName>
        <fullName evidence="2">isochorismatase</fullName>
        <ecNumber evidence="2">3.3.2.1</ecNumber>
    </recommendedName>
</protein>
<dbReference type="EMBL" id="JAIMJA010000029">
    <property type="protein sequence ID" value="MCE2597003.1"/>
    <property type="molecule type" value="Genomic_DNA"/>
</dbReference>
<evidence type="ECO:0000256" key="3">
    <source>
        <dbReference type="ARBA" id="ARBA00022801"/>
    </source>
</evidence>
<dbReference type="InterPro" id="IPR050272">
    <property type="entry name" value="Isochorismatase-like_hydrls"/>
</dbReference>
<comment type="pathway">
    <text evidence="1">Siderophore biosynthesis.</text>
</comment>
<dbReference type="InterPro" id="IPR036736">
    <property type="entry name" value="ACP-like_sf"/>
</dbReference>
<dbReference type="Gene3D" id="3.40.50.850">
    <property type="entry name" value="Isochorismatase-like"/>
    <property type="match status" value="1"/>
</dbReference>
<keyword evidence="7" id="KW-1185">Reference proteome</keyword>
<dbReference type="InterPro" id="IPR009081">
    <property type="entry name" value="PP-bd_ACP"/>
</dbReference>
<proteinExistence type="predicted"/>
<dbReference type="RefSeq" id="WP_233054753.1">
    <property type="nucleotide sequence ID" value="NZ_JAIMJA010000029.1"/>
</dbReference>
<dbReference type="PANTHER" id="PTHR43540:SF3">
    <property type="entry name" value="ENTEROBACTIN SYNTHASE COMPONENT B"/>
    <property type="match status" value="1"/>
</dbReference>
<evidence type="ECO:0000259" key="5">
    <source>
        <dbReference type="PROSITE" id="PS50075"/>
    </source>
</evidence>
<feature type="domain" description="Carrier" evidence="5">
    <location>
        <begin position="228"/>
        <end position="304"/>
    </location>
</feature>
<dbReference type="EC" id="3.3.2.1" evidence="2"/>
<organism evidence="6 7">
    <name type="scientific">Motilimonas cestriensis</name>
    <dbReference type="NCBI Taxonomy" id="2742685"/>
    <lineage>
        <taxon>Bacteria</taxon>
        <taxon>Pseudomonadati</taxon>
        <taxon>Pseudomonadota</taxon>
        <taxon>Gammaproteobacteria</taxon>
        <taxon>Alteromonadales</taxon>
        <taxon>Alteromonadales genera incertae sedis</taxon>
        <taxon>Motilimonas</taxon>
    </lineage>
</organism>
<dbReference type="Gene3D" id="1.10.1200.10">
    <property type="entry name" value="ACP-like"/>
    <property type="match status" value="1"/>
</dbReference>
<evidence type="ECO:0000256" key="4">
    <source>
        <dbReference type="ARBA" id="ARBA00048590"/>
    </source>
</evidence>
<dbReference type="PIRSF" id="PIRSF001111">
    <property type="entry name" value="Isochorismatase"/>
    <property type="match status" value="1"/>
</dbReference>
<comment type="caution">
    <text evidence="6">The sequence shown here is derived from an EMBL/GenBank/DDBJ whole genome shotgun (WGS) entry which is preliminary data.</text>
</comment>
<evidence type="ECO:0000256" key="2">
    <source>
        <dbReference type="ARBA" id="ARBA00012100"/>
    </source>
</evidence>
<accession>A0ABS8WH04</accession>
<name>A0ABS8WH04_9GAMM</name>